<dbReference type="GeneTree" id="ENSGT00950000182912"/>
<evidence type="ECO:0000313" key="3">
    <source>
        <dbReference type="Proteomes" id="UP000002852"/>
    </source>
</evidence>
<sequence>MDVDGGAEIAIAETFLGIFVIPPEGAEAADAHLDVGLVLEGVEVMNSLGSVLFAIVMLLGLIYALNLSYPQELKHTFEVLQKIIMKVDGKNLSKKAQVLNIKLSR</sequence>
<accession>A0A3B5R2X8</accession>
<dbReference type="PANTHER" id="PTHR31025:SF27">
    <property type="entry name" value="SI:CH211-193K19.2-RELATED"/>
    <property type="match status" value="1"/>
</dbReference>
<dbReference type="STRING" id="8083.ENSXMAP00000037717"/>
<proteinExistence type="predicted"/>
<organism evidence="2 3">
    <name type="scientific">Xiphophorus maculatus</name>
    <name type="common">Southern platyfish</name>
    <name type="synonym">Platypoecilus maculatus</name>
    <dbReference type="NCBI Taxonomy" id="8083"/>
    <lineage>
        <taxon>Eukaryota</taxon>
        <taxon>Metazoa</taxon>
        <taxon>Chordata</taxon>
        <taxon>Craniata</taxon>
        <taxon>Vertebrata</taxon>
        <taxon>Euteleostomi</taxon>
        <taxon>Actinopterygii</taxon>
        <taxon>Neopterygii</taxon>
        <taxon>Teleostei</taxon>
        <taxon>Neoteleostei</taxon>
        <taxon>Acanthomorphata</taxon>
        <taxon>Ovalentaria</taxon>
        <taxon>Atherinomorphae</taxon>
        <taxon>Cyprinodontiformes</taxon>
        <taxon>Poeciliidae</taxon>
        <taxon>Poeciliinae</taxon>
        <taxon>Xiphophorus</taxon>
    </lineage>
</organism>
<reference evidence="3" key="1">
    <citation type="submission" date="2012-01" db="EMBL/GenBank/DDBJ databases">
        <authorList>
            <person name="Walter R."/>
            <person name="Schartl M."/>
            <person name="Warren W."/>
        </authorList>
    </citation>
    <scope>NUCLEOTIDE SEQUENCE [LARGE SCALE GENOMIC DNA]</scope>
    <source>
        <strain evidence="3">JP 163 A</strain>
    </source>
</reference>
<reference evidence="2" key="4">
    <citation type="submission" date="2025-09" db="UniProtKB">
        <authorList>
            <consortium name="Ensembl"/>
        </authorList>
    </citation>
    <scope>IDENTIFICATION</scope>
    <source>
        <strain evidence="2">JP 163 A</strain>
    </source>
</reference>
<dbReference type="Proteomes" id="UP000002852">
    <property type="component" value="Unassembled WGS sequence"/>
</dbReference>
<dbReference type="AlphaFoldDB" id="A0A3B5R2X8"/>
<dbReference type="OMA" id="IQVKREC"/>
<keyword evidence="1" id="KW-1133">Transmembrane helix</keyword>
<name>A0A3B5R2X8_XIPMA</name>
<feature type="transmembrane region" description="Helical" evidence="1">
    <location>
        <begin position="44"/>
        <end position="65"/>
    </location>
</feature>
<evidence type="ECO:0000256" key="1">
    <source>
        <dbReference type="SAM" id="Phobius"/>
    </source>
</evidence>
<protein>
    <submittedName>
        <fullName evidence="2">Uncharacterized protein</fullName>
    </submittedName>
</protein>
<dbReference type="InParanoid" id="A0A3B5R2X8"/>
<keyword evidence="1" id="KW-0812">Transmembrane</keyword>
<keyword evidence="1" id="KW-0472">Membrane</keyword>
<evidence type="ECO:0000313" key="2">
    <source>
        <dbReference type="Ensembl" id="ENSXMAP00000037717.1"/>
    </source>
</evidence>
<dbReference type="PANTHER" id="PTHR31025">
    <property type="entry name" value="SI:CH211-196P9.1-RELATED"/>
    <property type="match status" value="1"/>
</dbReference>
<reference evidence="2" key="3">
    <citation type="submission" date="2025-08" db="UniProtKB">
        <authorList>
            <consortium name="Ensembl"/>
        </authorList>
    </citation>
    <scope>IDENTIFICATION</scope>
    <source>
        <strain evidence="2">JP 163 A</strain>
    </source>
</reference>
<dbReference type="Ensembl" id="ENSXMAT00000026081.1">
    <property type="protein sequence ID" value="ENSXMAP00000037717.1"/>
    <property type="gene ID" value="ENSXMAG00000023053.1"/>
</dbReference>
<reference evidence="3" key="2">
    <citation type="journal article" date="2013" name="Nat. Genet.">
        <title>The genome of the platyfish, Xiphophorus maculatus, provides insights into evolutionary adaptation and several complex traits.</title>
        <authorList>
            <person name="Schartl M."/>
            <person name="Walter R.B."/>
            <person name="Shen Y."/>
            <person name="Garcia T."/>
            <person name="Catchen J."/>
            <person name="Amores A."/>
            <person name="Braasch I."/>
            <person name="Chalopin D."/>
            <person name="Volff J.N."/>
            <person name="Lesch K.P."/>
            <person name="Bisazza A."/>
            <person name="Minx P."/>
            <person name="Hillier L."/>
            <person name="Wilson R.K."/>
            <person name="Fuerstenberg S."/>
            <person name="Boore J."/>
            <person name="Searle S."/>
            <person name="Postlethwait J.H."/>
            <person name="Warren W.C."/>
        </authorList>
    </citation>
    <scope>NUCLEOTIDE SEQUENCE [LARGE SCALE GENOMIC DNA]</scope>
    <source>
        <strain evidence="3">JP 163 A</strain>
    </source>
</reference>
<keyword evidence="3" id="KW-1185">Reference proteome</keyword>